<sequence>PHLSVYIDKIWCLLQQLVIYETSASELDIIRDISRTFPSHVFFQQRHGPGQRSLYNVLKAYSVFDRDVGYVQGMGFLAGLLLLYMSEEDAFWLLVALLKGAVHAPMEGLYLDCLWYSNISFNLNAW</sequence>
<comment type="caution">
    <text evidence="3">The sequence shown here is derived from an EMBL/GenBank/DDBJ whole genome shotgun (WGS) entry which is preliminary data.</text>
</comment>
<feature type="non-terminal residue" evidence="3">
    <location>
        <position position="1"/>
    </location>
</feature>
<dbReference type="Proteomes" id="UP000265520">
    <property type="component" value="Unassembled WGS sequence"/>
</dbReference>
<feature type="domain" description="Rab-GAP TBC" evidence="2">
    <location>
        <begin position="1"/>
        <end position="126"/>
    </location>
</feature>
<dbReference type="PANTHER" id="PTHR47219:SF9">
    <property type="entry name" value="GTPASE ACTIVATING PROTEIN AND CENTROSOME-ASSOCIATED, ISOFORM B"/>
    <property type="match status" value="1"/>
</dbReference>
<dbReference type="Pfam" id="PF00566">
    <property type="entry name" value="RabGAP-TBC"/>
    <property type="match status" value="1"/>
</dbReference>
<dbReference type="InterPro" id="IPR000195">
    <property type="entry name" value="Rab-GAP-TBC_dom"/>
</dbReference>
<evidence type="ECO:0000313" key="3">
    <source>
        <dbReference type="EMBL" id="MCI12859.1"/>
    </source>
</evidence>
<evidence type="ECO:0000313" key="4">
    <source>
        <dbReference type="Proteomes" id="UP000265520"/>
    </source>
</evidence>
<evidence type="ECO:0000256" key="1">
    <source>
        <dbReference type="ARBA" id="ARBA00022468"/>
    </source>
</evidence>
<dbReference type="PROSITE" id="PS50086">
    <property type="entry name" value="TBC_RABGAP"/>
    <property type="match status" value="1"/>
</dbReference>
<proteinExistence type="predicted"/>
<dbReference type="EMBL" id="LXQA010085880">
    <property type="protein sequence ID" value="MCI12859.1"/>
    <property type="molecule type" value="Genomic_DNA"/>
</dbReference>
<dbReference type="GO" id="GO:0031267">
    <property type="term" value="F:small GTPase binding"/>
    <property type="evidence" value="ECO:0007669"/>
    <property type="project" value="TreeGrafter"/>
</dbReference>
<dbReference type="PANTHER" id="PTHR47219">
    <property type="entry name" value="RAB GTPASE-ACTIVATING PROTEIN 1-LIKE"/>
    <property type="match status" value="1"/>
</dbReference>
<accession>A0A392PMZ6</accession>
<keyword evidence="1" id="KW-0343">GTPase activation</keyword>
<reference evidence="3 4" key="1">
    <citation type="journal article" date="2018" name="Front. Plant Sci.">
        <title>Red Clover (Trifolium pratense) and Zigzag Clover (T. medium) - A Picture of Genomic Similarities and Differences.</title>
        <authorList>
            <person name="Dluhosova J."/>
            <person name="Istvanek J."/>
            <person name="Nedelnik J."/>
            <person name="Repkova J."/>
        </authorList>
    </citation>
    <scope>NUCLEOTIDE SEQUENCE [LARGE SCALE GENOMIC DNA]</scope>
    <source>
        <strain evidence="4">cv. 10/8</strain>
        <tissue evidence="3">Leaf</tissue>
    </source>
</reference>
<dbReference type="FunFam" id="1.10.8.270:FF:000001">
    <property type="entry name" value="TBC1 domain family member 1"/>
    <property type="match status" value="1"/>
</dbReference>
<dbReference type="Gene3D" id="1.10.8.270">
    <property type="entry name" value="putative rabgap domain of human tbc1 domain family member 14 like domains"/>
    <property type="match status" value="1"/>
</dbReference>
<dbReference type="GO" id="GO:0005096">
    <property type="term" value="F:GTPase activator activity"/>
    <property type="evidence" value="ECO:0007669"/>
    <property type="project" value="UniProtKB-KW"/>
</dbReference>
<keyword evidence="4" id="KW-1185">Reference proteome</keyword>
<dbReference type="AlphaFoldDB" id="A0A392PMZ6"/>
<evidence type="ECO:0000259" key="2">
    <source>
        <dbReference type="PROSITE" id="PS50086"/>
    </source>
</evidence>
<dbReference type="InterPro" id="IPR050302">
    <property type="entry name" value="Rab_GAP_TBC_domain"/>
</dbReference>
<dbReference type="InterPro" id="IPR035969">
    <property type="entry name" value="Rab-GAP_TBC_sf"/>
</dbReference>
<name>A0A392PMZ6_9FABA</name>
<organism evidence="3 4">
    <name type="scientific">Trifolium medium</name>
    <dbReference type="NCBI Taxonomy" id="97028"/>
    <lineage>
        <taxon>Eukaryota</taxon>
        <taxon>Viridiplantae</taxon>
        <taxon>Streptophyta</taxon>
        <taxon>Embryophyta</taxon>
        <taxon>Tracheophyta</taxon>
        <taxon>Spermatophyta</taxon>
        <taxon>Magnoliopsida</taxon>
        <taxon>eudicotyledons</taxon>
        <taxon>Gunneridae</taxon>
        <taxon>Pentapetalae</taxon>
        <taxon>rosids</taxon>
        <taxon>fabids</taxon>
        <taxon>Fabales</taxon>
        <taxon>Fabaceae</taxon>
        <taxon>Papilionoideae</taxon>
        <taxon>50 kb inversion clade</taxon>
        <taxon>NPAAA clade</taxon>
        <taxon>Hologalegina</taxon>
        <taxon>IRL clade</taxon>
        <taxon>Trifolieae</taxon>
        <taxon>Trifolium</taxon>
    </lineage>
</organism>
<dbReference type="SUPFAM" id="SSF47923">
    <property type="entry name" value="Ypt/Rab-GAP domain of gyp1p"/>
    <property type="match status" value="1"/>
</dbReference>
<protein>
    <submittedName>
        <fullName evidence="3">Ypt/Rab-GAP domain of gyp1p superfamily protein</fullName>
    </submittedName>
</protein>